<proteinExistence type="inferred from homology"/>
<dbReference type="CDD" id="cd01131">
    <property type="entry name" value="PilT"/>
    <property type="match status" value="1"/>
</dbReference>
<dbReference type="Gene3D" id="3.40.50.300">
    <property type="entry name" value="P-loop containing nucleotide triphosphate hydrolases"/>
    <property type="match status" value="1"/>
</dbReference>
<dbReference type="InterPro" id="IPR050921">
    <property type="entry name" value="T4SS_GSP_E_ATPase"/>
</dbReference>
<dbReference type="InterPro" id="IPR027417">
    <property type="entry name" value="P-loop_NTPase"/>
</dbReference>
<dbReference type="InterPro" id="IPR006321">
    <property type="entry name" value="PilT/PilU"/>
</dbReference>
<feature type="domain" description="Bacterial type II secretion system protein E" evidence="2">
    <location>
        <begin position="9"/>
        <end position="280"/>
    </location>
</feature>
<evidence type="ECO:0000313" key="3">
    <source>
        <dbReference type="EMBL" id="OGE74070.1"/>
    </source>
</evidence>
<dbReference type="Gene3D" id="3.30.450.90">
    <property type="match status" value="1"/>
</dbReference>
<name>A0A1F5N9F5_9BACT</name>
<dbReference type="EMBL" id="MFEH01000002">
    <property type="protein sequence ID" value="OGE74070.1"/>
    <property type="molecule type" value="Genomic_DNA"/>
</dbReference>
<dbReference type="Proteomes" id="UP000177610">
    <property type="component" value="Unassembled WGS sequence"/>
</dbReference>
<dbReference type="PANTHER" id="PTHR30486">
    <property type="entry name" value="TWITCHING MOTILITY PROTEIN PILT"/>
    <property type="match status" value="1"/>
</dbReference>
<dbReference type="InterPro" id="IPR001482">
    <property type="entry name" value="T2SS/T4SS_dom"/>
</dbReference>
<sequence length="359" mass="40158">MPYKSTELEVNKLLTMVLQRNASDLHLIAGKPPTLRIDSELVELKEYEVLSGNAIAAMVAVLLETPERNQQLMTEREMDFSFSFKDNIRFRVNAYFQKGFMSAALRLISNKVKTIEELNLPPQLKELINHKQGLILFVGPTGHGKSTSQASLIDLVNHTRAENIVTIEDPIEYVYIPDKSLINQREVGSDTQAFGRALKSVLREDANVILVGEMRDLESIATTITVAETGHLVFATVHTNDAAQTIDRIIDVFPSHQQNQIRAQLSNILVAVISQRLLPKIGGGRVPAVEIMLNSNAVANVIRENKTYELPNIIHTSQSHGMISLDYSLAKLVRTNTCRLEDVIMFVSDHDLFQGLLKH</sequence>
<evidence type="ECO:0000259" key="2">
    <source>
        <dbReference type="Pfam" id="PF00437"/>
    </source>
</evidence>
<dbReference type="Pfam" id="PF00437">
    <property type="entry name" value="T2SSE"/>
    <property type="match status" value="1"/>
</dbReference>
<evidence type="ECO:0000256" key="1">
    <source>
        <dbReference type="ARBA" id="ARBA00006611"/>
    </source>
</evidence>
<protein>
    <submittedName>
        <fullName evidence="3">Type IV pili twitching motility protein PilT</fullName>
    </submittedName>
</protein>
<accession>A0A1F5N9F5</accession>
<evidence type="ECO:0000313" key="4">
    <source>
        <dbReference type="Proteomes" id="UP000177610"/>
    </source>
</evidence>
<dbReference type="SUPFAM" id="SSF52540">
    <property type="entry name" value="P-loop containing nucleoside triphosphate hydrolases"/>
    <property type="match status" value="1"/>
</dbReference>
<organism evidence="3 4">
    <name type="scientific">Candidatus Doudnabacteria bacterium RIFCSPHIGHO2_01_FULL_41_86</name>
    <dbReference type="NCBI Taxonomy" id="1817821"/>
    <lineage>
        <taxon>Bacteria</taxon>
        <taxon>Candidatus Doudnaibacteriota</taxon>
    </lineage>
</organism>
<dbReference type="PANTHER" id="PTHR30486:SF16">
    <property type="entry name" value="TWITCHING MOTILITY PROTEIN PILT"/>
    <property type="match status" value="1"/>
</dbReference>
<dbReference type="AlphaFoldDB" id="A0A1F5N9F5"/>
<dbReference type="GO" id="GO:0016887">
    <property type="term" value="F:ATP hydrolysis activity"/>
    <property type="evidence" value="ECO:0007669"/>
    <property type="project" value="InterPro"/>
</dbReference>
<dbReference type="NCBIfam" id="TIGR01420">
    <property type="entry name" value="pilT_fam"/>
    <property type="match status" value="1"/>
</dbReference>
<dbReference type="STRING" id="1817821.A2717_00875"/>
<comment type="caution">
    <text evidence="3">The sequence shown here is derived from an EMBL/GenBank/DDBJ whole genome shotgun (WGS) entry which is preliminary data.</text>
</comment>
<comment type="similarity">
    <text evidence="1">Belongs to the GSP E family.</text>
</comment>
<dbReference type="GO" id="GO:0005524">
    <property type="term" value="F:ATP binding"/>
    <property type="evidence" value="ECO:0007669"/>
    <property type="project" value="InterPro"/>
</dbReference>
<reference evidence="3 4" key="1">
    <citation type="journal article" date="2016" name="Nat. Commun.">
        <title>Thousands of microbial genomes shed light on interconnected biogeochemical processes in an aquifer system.</title>
        <authorList>
            <person name="Anantharaman K."/>
            <person name="Brown C.T."/>
            <person name="Hug L.A."/>
            <person name="Sharon I."/>
            <person name="Castelle C.J."/>
            <person name="Probst A.J."/>
            <person name="Thomas B.C."/>
            <person name="Singh A."/>
            <person name="Wilkins M.J."/>
            <person name="Karaoz U."/>
            <person name="Brodie E.L."/>
            <person name="Williams K.H."/>
            <person name="Hubbard S.S."/>
            <person name="Banfield J.F."/>
        </authorList>
    </citation>
    <scope>NUCLEOTIDE SEQUENCE [LARGE SCALE GENOMIC DNA]</scope>
</reference>
<gene>
    <name evidence="3" type="ORF">A2717_00875</name>
</gene>